<reference evidence="2 3" key="1">
    <citation type="submission" date="2015-12" db="EMBL/GenBank/DDBJ databases">
        <title>Genome sequence of Streptomyces sp. G25.</title>
        <authorList>
            <person name="Poehlein A."/>
            <person name="Roettig A."/>
            <person name="Hiessl S."/>
            <person name="Hauschild P."/>
            <person name="Schauer J."/>
            <person name="Madkour M.H."/>
            <person name="Al-Ansari A.M."/>
            <person name="Almakishah N.H."/>
            <person name="Steinbuechel A."/>
            <person name="Daniel R."/>
        </authorList>
    </citation>
    <scope>NUCLEOTIDE SEQUENCE [LARGE SCALE GENOMIC DNA]</scope>
    <source>
        <strain evidence="3">G25(2015)</strain>
    </source>
</reference>
<evidence type="ECO:0000256" key="1">
    <source>
        <dbReference type="SAM" id="Phobius"/>
    </source>
</evidence>
<feature type="transmembrane region" description="Helical" evidence="1">
    <location>
        <begin position="52"/>
        <end position="71"/>
    </location>
</feature>
<protein>
    <submittedName>
        <fullName evidence="2">Uncharacterized protein</fullName>
    </submittedName>
</protein>
<keyword evidence="1" id="KW-0812">Transmembrane</keyword>
<dbReference type="EMBL" id="LOHS01000052">
    <property type="protein sequence ID" value="OAH15042.1"/>
    <property type="molecule type" value="Genomic_DNA"/>
</dbReference>
<keyword evidence="1" id="KW-0472">Membrane</keyword>
<comment type="caution">
    <text evidence="2">The sequence shown here is derived from an EMBL/GenBank/DDBJ whole genome shotgun (WGS) entry which is preliminary data.</text>
</comment>
<organism evidence="2 3">
    <name type="scientific">Streptomyces jeddahensis</name>
    <dbReference type="NCBI Taxonomy" id="1716141"/>
    <lineage>
        <taxon>Bacteria</taxon>
        <taxon>Bacillati</taxon>
        <taxon>Actinomycetota</taxon>
        <taxon>Actinomycetes</taxon>
        <taxon>Kitasatosporales</taxon>
        <taxon>Streptomycetaceae</taxon>
        <taxon>Streptomyces</taxon>
    </lineage>
</organism>
<evidence type="ECO:0000313" key="2">
    <source>
        <dbReference type="EMBL" id="OAH15042.1"/>
    </source>
</evidence>
<accession>A0A177HVR7</accession>
<evidence type="ECO:0000313" key="3">
    <source>
        <dbReference type="Proteomes" id="UP000077381"/>
    </source>
</evidence>
<dbReference type="PATRIC" id="fig|1716141.3.peg.1744"/>
<keyword evidence="3" id="KW-1185">Reference proteome</keyword>
<dbReference type="AlphaFoldDB" id="A0A177HVR7"/>
<dbReference type="Proteomes" id="UP000077381">
    <property type="component" value="Unassembled WGS sequence"/>
</dbReference>
<keyword evidence="1" id="KW-1133">Transmembrane helix</keyword>
<gene>
    <name evidence="2" type="ORF">STSP_16610</name>
</gene>
<proteinExistence type="predicted"/>
<sequence length="197" mass="20952">MCVAAESPAYEVRYGWNRRSAPLAVALIACCAALLLALVVELVENQLSAGDALAYLLGLVISGGGGLFVALQARSRAVALRVDEKGVLLGGIPPRYRSTTAFVPWSEIEAVVLYRYVYPYIGVRRHPGLPPLPGSLGTGRISRCISHINTSLVDGVSADVMQSGRAAVCWKLDKERLAGAVARYAPQVELVDTDAST</sequence>
<name>A0A177HVR7_9ACTN</name>
<feature type="transmembrane region" description="Helical" evidence="1">
    <location>
        <begin position="21"/>
        <end position="40"/>
    </location>
</feature>